<feature type="compositionally biased region" description="Basic and acidic residues" evidence="1">
    <location>
        <begin position="1"/>
        <end position="13"/>
    </location>
</feature>
<dbReference type="AlphaFoldDB" id="A0A0A8ZL81"/>
<proteinExistence type="predicted"/>
<protein>
    <submittedName>
        <fullName evidence="2">Uncharacterized protein</fullName>
    </submittedName>
</protein>
<name>A0A0A8ZL81_ARUDO</name>
<feature type="region of interest" description="Disordered" evidence="1">
    <location>
        <begin position="1"/>
        <end position="26"/>
    </location>
</feature>
<organism evidence="2">
    <name type="scientific">Arundo donax</name>
    <name type="common">Giant reed</name>
    <name type="synonym">Donax arundinaceus</name>
    <dbReference type="NCBI Taxonomy" id="35708"/>
    <lineage>
        <taxon>Eukaryota</taxon>
        <taxon>Viridiplantae</taxon>
        <taxon>Streptophyta</taxon>
        <taxon>Embryophyta</taxon>
        <taxon>Tracheophyta</taxon>
        <taxon>Spermatophyta</taxon>
        <taxon>Magnoliopsida</taxon>
        <taxon>Liliopsida</taxon>
        <taxon>Poales</taxon>
        <taxon>Poaceae</taxon>
        <taxon>PACMAD clade</taxon>
        <taxon>Arundinoideae</taxon>
        <taxon>Arundineae</taxon>
        <taxon>Arundo</taxon>
    </lineage>
</organism>
<evidence type="ECO:0000256" key="1">
    <source>
        <dbReference type="SAM" id="MobiDB-lite"/>
    </source>
</evidence>
<reference evidence="2" key="2">
    <citation type="journal article" date="2015" name="Data Brief">
        <title>Shoot transcriptome of the giant reed, Arundo donax.</title>
        <authorList>
            <person name="Barrero R.A."/>
            <person name="Guerrero F.D."/>
            <person name="Moolhuijzen P."/>
            <person name="Goolsby J.A."/>
            <person name="Tidwell J."/>
            <person name="Bellgard S.E."/>
            <person name="Bellgard M.I."/>
        </authorList>
    </citation>
    <scope>NUCLEOTIDE SEQUENCE</scope>
    <source>
        <tissue evidence="2">Shoot tissue taken approximately 20 cm above the soil surface</tissue>
    </source>
</reference>
<accession>A0A0A8ZL81</accession>
<reference evidence="2" key="1">
    <citation type="submission" date="2014-09" db="EMBL/GenBank/DDBJ databases">
        <authorList>
            <person name="Magalhaes I.L.F."/>
            <person name="Oliveira U."/>
            <person name="Santos F.R."/>
            <person name="Vidigal T.H.D.A."/>
            <person name="Brescovit A.D."/>
            <person name="Santos A.J."/>
        </authorList>
    </citation>
    <scope>NUCLEOTIDE SEQUENCE</scope>
    <source>
        <tissue evidence="2">Shoot tissue taken approximately 20 cm above the soil surface</tissue>
    </source>
</reference>
<sequence>MEDGRPAGERGQRQETQPSAARYRRTNQQDLLLLQWLGGQFGTAAP</sequence>
<evidence type="ECO:0000313" key="2">
    <source>
        <dbReference type="EMBL" id="JAD37510.1"/>
    </source>
</evidence>
<dbReference type="EMBL" id="GBRH01260385">
    <property type="protein sequence ID" value="JAD37510.1"/>
    <property type="molecule type" value="Transcribed_RNA"/>
</dbReference>